<dbReference type="Gene3D" id="1.20.1070.10">
    <property type="entry name" value="Rhodopsin 7-helix transmembrane proteins"/>
    <property type="match status" value="1"/>
</dbReference>
<evidence type="ECO:0000259" key="6">
    <source>
        <dbReference type="PROSITE" id="PS50262"/>
    </source>
</evidence>
<organism evidence="7 8">
    <name type="scientific">Dimorphilus gyrociliatus</name>
    <dbReference type="NCBI Taxonomy" id="2664684"/>
    <lineage>
        <taxon>Eukaryota</taxon>
        <taxon>Metazoa</taxon>
        <taxon>Spiralia</taxon>
        <taxon>Lophotrochozoa</taxon>
        <taxon>Annelida</taxon>
        <taxon>Polychaeta</taxon>
        <taxon>Polychaeta incertae sedis</taxon>
        <taxon>Dinophilidae</taxon>
        <taxon>Dimorphilus</taxon>
    </lineage>
</organism>
<dbReference type="InterPro" id="IPR000276">
    <property type="entry name" value="GPCR_Rhodpsn"/>
</dbReference>
<dbReference type="CDD" id="cd14978">
    <property type="entry name" value="7tmA_FMRFamide_R-like"/>
    <property type="match status" value="1"/>
</dbReference>
<dbReference type="SUPFAM" id="SSF81321">
    <property type="entry name" value="Family A G protein-coupled receptor-like"/>
    <property type="match status" value="1"/>
</dbReference>
<evidence type="ECO:0000256" key="3">
    <source>
        <dbReference type="ARBA" id="ARBA00022989"/>
    </source>
</evidence>
<sequence>MVICIPLSLANSNNSKGYGANKTIDNIAEEVVELYVKKYILSSICCFGIIGNILNLLVLTRRSLQNRMGNLERSANIGLCSMAVSDLFLCCILLPEAWIDQKQFSFGYYSFELCYKLYHNTLVNVFILTGTLLIVYIALQRYVAILQPIRARIVVRTKTSIVLVSLIWFMGIVLNIPRLFYEVANSMECVGNFSVFYLAEGFMKKHGVLSLAYEWSFSLFGIFAPLIILLYCNVHLIRALQTSTKMRGQFRNDNNRKERESTRRVTLTLVVIVISFIVLVVPTEIMKLLKEIGTQRRMTPGYNMLLAFANVGQSVNFAFNFILYCFVNPNFRNTLKLLLLPACLRKPTAILEESGETVKLTTVHFTNSTKCEVKEEKAALKANLKNNIKYER</sequence>
<feature type="transmembrane region" description="Helical" evidence="5">
    <location>
        <begin position="305"/>
        <end position="327"/>
    </location>
</feature>
<proteinExistence type="predicted"/>
<evidence type="ECO:0000313" key="7">
    <source>
        <dbReference type="EMBL" id="CAD5123689.1"/>
    </source>
</evidence>
<evidence type="ECO:0000256" key="5">
    <source>
        <dbReference type="SAM" id="Phobius"/>
    </source>
</evidence>
<dbReference type="GO" id="GO:0016020">
    <property type="term" value="C:membrane"/>
    <property type="evidence" value="ECO:0007669"/>
    <property type="project" value="UniProtKB-SubCell"/>
</dbReference>
<dbReference type="OrthoDB" id="5864054at2759"/>
<feature type="transmembrane region" description="Helical" evidence="5">
    <location>
        <begin position="39"/>
        <end position="58"/>
    </location>
</feature>
<dbReference type="AlphaFoldDB" id="A0A7I8W558"/>
<feature type="transmembrane region" description="Helical" evidence="5">
    <location>
        <begin position="265"/>
        <end position="285"/>
    </location>
</feature>
<dbReference type="EMBL" id="CAJFCJ010000019">
    <property type="protein sequence ID" value="CAD5123689.1"/>
    <property type="molecule type" value="Genomic_DNA"/>
</dbReference>
<dbReference type="PROSITE" id="PS50262">
    <property type="entry name" value="G_PROTEIN_RECEP_F1_2"/>
    <property type="match status" value="1"/>
</dbReference>
<feature type="transmembrane region" description="Helical" evidence="5">
    <location>
        <begin position="118"/>
        <end position="139"/>
    </location>
</feature>
<dbReference type="Pfam" id="PF00001">
    <property type="entry name" value="7tm_1"/>
    <property type="match status" value="1"/>
</dbReference>
<evidence type="ECO:0000256" key="2">
    <source>
        <dbReference type="ARBA" id="ARBA00022692"/>
    </source>
</evidence>
<feature type="domain" description="G-protein coupled receptors family 1 profile" evidence="6">
    <location>
        <begin position="51"/>
        <end position="324"/>
    </location>
</feature>
<evidence type="ECO:0000256" key="1">
    <source>
        <dbReference type="ARBA" id="ARBA00004370"/>
    </source>
</evidence>
<dbReference type="PANTHER" id="PTHR46641:SF2">
    <property type="entry name" value="FMRFAMIDE RECEPTOR"/>
    <property type="match status" value="1"/>
</dbReference>
<reference evidence="7 8" key="1">
    <citation type="submission" date="2020-08" db="EMBL/GenBank/DDBJ databases">
        <authorList>
            <person name="Hejnol A."/>
        </authorList>
    </citation>
    <scope>NUCLEOTIDE SEQUENCE [LARGE SCALE GENOMIC DNA]</scope>
</reference>
<dbReference type="PRINTS" id="PR00237">
    <property type="entry name" value="GPCRRHODOPSN"/>
</dbReference>
<gene>
    <name evidence="7" type="ORF">DGYR_LOCUS11342</name>
</gene>
<keyword evidence="3 5" id="KW-1133">Transmembrane helix</keyword>
<comment type="subcellular location">
    <subcellularLocation>
        <location evidence="1">Membrane</location>
    </subcellularLocation>
</comment>
<keyword evidence="2 5" id="KW-0812">Transmembrane</keyword>
<dbReference type="InterPro" id="IPR017452">
    <property type="entry name" value="GPCR_Rhodpsn_7TM"/>
</dbReference>
<dbReference type="InterPro" id="IPR052954">
    <property type="entry name" value="GPCR-Ligand_Int"/>
</dbReference>
<dbReference type="Proteomes" id="UP000549394">
    <property type="component" value="Unassembled WGS sequence"/>
</dbReference>
<dbReference type="PANTHER" id="PTHR46641">
    <property type="entry name" value="FMRFAMIDE RECEPTOR-RELATED"/>
    <property type="match status" value="1"/>
</dbReference>
<feature type="transmembrane region" description="Helical" evidence="5">
    <location>
        <begin position="79"/>
        <end position="98"/>
    </location>
</feature>
<keyword evidence="8" id="KW-1185">Reference proteome</keyword>
<name>A0A7I8W558_9ANNE</name>
<accession>A0A7I8W558</accession>
<feature type="transmembrane region" description="Helical" evidence="5">
    <location>
        <begin position="215"/>
        <end position="237"/>
    </location>
</feature>
<protein>
    <recommendedName>
        <fullName evidence="6">G-protein coupled receptors family 1 profile domain-containing protein</fullName>
    </recommendedName>
</protein>
<evidence type="ECO:0000256" key="4">
    <source>
        <dbReference type="ARBA" id="ARBA00023136"/>
    </source>
</evidence>
<feature type="transmembrane region" description="Helical" evidence="5">
    <location>
        <begin position="160"/>
        <end position="181"/>
    </location>
</feature>
<keyword evidence="4 5" id="KW-0472">Membrane</keyword>
<evidence type="ECO:0000313" key="8">
    <source>
        <dbReference type="Proteomes" id="UP000549394"/>
    </source>
</evidence>
<dbReference type="GO" id="GO:0004930">
    <property type="term" value="F:G protein-coupled receptor activity"/>
    <property type="evidence" value="ECO:0007669"/>
    <property type="project" value="InterPro"/>
</dbReference>
<comment type="caution">
    <text evidence="7">The sequence shown here is derived from an EMBL/GenBank/DDBJ whole genome shotgun (WGS) entry which is preliminary data.</text>
</comment>